<dbReference type="RefSeq" id="WP_275468689.1">
    <property type="nucleotide sequence ID" value="NZ_CP110232.1"/>
</dbReference>
<dbReference type="PANTHER" id="PTHR21716:SF53">
    <property type="entry name" value="PERMEASE PERM-RELATED"/>
    <property type="match status" value="1"/>
</dbReference>
<evidence type="ECO:0000313" key="9">
    <source>
        <dbReference type="EMBL" id="WEG72886.1"/>
    </source>
</evidence>
<evidence type="ECO:0000313" key="10">
    <source>
        <dbReference type="Proteomes" id="UP001179647"/>
    </source>
</evidence>
<feature type="transmembrane region" description="Helical" evidence="8">
    <location>
        <begin position="21"/>
        <end position="41"/>
    </location>
</feature>
<dbReference type="InterPro" id="IPR002549">
    <property type="entry name" value="AI-2E-like"/>
</dbReference>
<feature type="transmembrane region" description="Helical" evidence="8">
    <location>
        <begin position="83"/>
        <end position="108"/>
    </location>
</feature>
<comment type="subcellular location">
    <subcellularLocation>
        <location evidence="1">Cell membrane</location>
        <topology evidence="1">Multi-pass membrane protein</topology>
    </subcellularLocation>
</comment>
<evidence type="ECO:0000256" key="7">
    <source>
        <dbReference type="ARBA" id="ARBA00023136"/>
    </source>
</evidence>
<dbReference type="KEGG" id="vie:OL234_07850"/>
<accession>A0AAF0I7B6</accession>
<name>A0AAF0I7B6_9ENTE</name>
<feature type="transmembrane region" description="Helical" evidence="8">
    <location>
        <begin position="329"/>
        <end position="354"/>
    </location>
</feature>
<evidence type="ECO:0000256" key="2">
    <source>
        <dbReference type="ARBA" id="ARBA00009773"/>
    </source>
</evidence>
<evidence type="ECO:0000256" key="1">
    <source>
        <dbReference type="ARBA" id="ARBA00004651"/>
    </source>
</evidence>
<dbReference type="GO" id="GO:0055085">
    <property type="term" value="P:transmembrane transport"/>
    <property type="evidence" value="ECO:0007669"/>
    <property type="project" value="TreeGrafter"/>
</dbReference>
<protein>
    <submittedName>
        <fullName evidence="9">AI-2E family transporter</fullName>
    </submittedName>
</protein>
<dbReference type="PANTHER" id="PTHR21716">
    <property type="entry name" value="TRANSMEMBRANE PROTEIN"/>
    <property type="match status" value="1"/>
</dbReference>
<dbReference type="GO" id="GO:0005886">
    <property type="term" value="C:plasma membrane"/>
    <property type="evidence" value="ECO:0007669"/>
    <property type="project" value="UniProtKB-SubCell"/>
</dbReference>
<evidence type="ECO:0000256" key="5">
    <source>
        <dbReference type="ARBA" id="ARBA00022692"/>
    </source>
</evidence>
<comment type="similarity">
    <text evidence="2">Belongs to the autoinducer-2 exporter (AI-2E) (TC 2.A.86) family.</text>
</comment>
<evidence type="ECO:0000256" key="4">
    <source>
        <dbReference type="ARBA" id="ARBA00022475"/>
    </source>
</evidence>
<organism evidence="9 10">
    <name type="scientific">Vagococcus intermedius</name>
    <dbReference type="NCBI Taxonomy" id="2991418"/>
    <lineage>
        <taxon>Bacteria</taxon>
        <taxon>Bacillati</taxon>
        <taxon>Bacillota</taxon>
        <taxon>Bacilli</taxon>
        <taxon>Lactobacillales</taxon>
        <taxon>Enterococcaceae</taxon>
        <taxon>Vagococcus</taxon>
    </lineage>
</organism>
<dbReference type="EMBL" id="CP110232">
    <property type="protein sequence ID" value="WEG72886.1"/>
    <property type="molecule type" value="Genomic_DNA"/>
</dbReference>
<evidence type="ECO:0000256" key="6">
    <source>
        <dbReference type="ARBA" id="ARBA00022989"/>
    </source>
</evidence>
<sequence>MDNKEKIPTKLSWFWKWFLNNQVVTGLLIVLLILLNILIFSKISYLLAPLGEFLGIIGFPIMFAGLMYYFLNPLVNRLEKKGLSRVMGITIIFIGIVALMAWGIIILIPKIQEQTLSFINNWPSYWKIIEEKTGEIISHPFFSQYADQLEQITDNIFESVGNMVKGLSKNTFQGIGNIIGTVANVMVTIFTTPFILFYLLKDGKGMTEHFIKVLPTKARKPTKKVLIDVNNQVSQYIRGQLTVALSVAIMFIIGFSIIGLDYSVTLGILAGFLNLVPYIGSAMAMIPALLLALVSGPTMLVKVIIVFSLEQVIEGRFVSPLVLGSQLKIHPVTIIFVLLTAGKLFGLVGVVLGIPGYAALKVLITHIFEWYRNVSNLYEEDSTEIPKELN</sequence>
<keyword evidence="4" id="KW-1003">Cell membrane</keyword>
<feature type="transmembrane region" description="Helical" evidence="8">
    <location>
        <begin position="241"/>
        <end position="258"/>
    </location>
</feature>
<proteinExistence type="inferred from homology"/>
<gene>
    <name evidence="9" type="ORF">OL234_07850</name>
</gene>
<evidence type="ECO:0000256" key="8">
    <source>
        <dbReference type="SAM" id="Phobius"/>
    </source>
</evidence>
<reference evidence="9" key="1">
    <citation type="submission" date="2022-10" db="EMBL/GenBank/DDBJ databases">
        <title>Vagococcus sp. isolated from poultry meat.</title>
        <authorList>
            <person name="Johansson P."/>
            <person name="Bjorkroth J."/>
        </authorList>
    </citation>
    <scope>NUCLEOTIDE SEQUENCE</scope>
    <source>
        <strain evidence="9">STAA11</strain>
    </source>
</reference>
<dbReference type="Pfam" id="PF01594">
    <property type="entry name" value="AI-2E_transport"/>
    <property type="match status" value="1"/>
</dbReference>
<keyword evidence="5 8" id="KW-0812">Transmembrane</keyword>
<evidence type="ECO:0000256" key="3">
    <source>
        <dbReference type="ARBA" id="ARBA00022448"/>
    </source>
</evidence>
<dbReference type="Proteomes" id="UP001179647">
    <property type="component" value="Chromosome"/>
</dbReference>
<keyword evidence="7 8" id="KW-0472">Membrane</keyword>
<keyword evidence="6 8" id="KW-1133">Transmembrane helix</keyword>
<keyword evidence="3" id="KW-0813">Transport</keyword>
<feature type="transmembrane region" description="Helical" evidence="8">
    <location>
        <begin position="53"/>
        <end position="71"/>
    </location>
</feature>
<keyword evidence="10" id="KW-1185">Reference proteome</keyword>
<feature type="transmembrane region" description="Helical" evidence="8">
    <location>
        <begin position="178"/>
        <end position="200"/>
    </location>
</feature>
<dbReference type="AlphaFoldDB" id="A0AAF0I7B6"/>